<dbReference type="AlphaFoldDB" id="A0AB73H3R8"/>
<evidence type="ECO:0000313" key="1">
    <source>
        <dbReference type="EMBL" id="MBC2140717.1"/>
    </source>
</evidence>
<accession>A0AB73H3R8</accession>
<gene>
    <name evidence="1" type="ORF">HCA89_00220</name>
</gene>
<dbReference type="Proteomes" id="UP000552309">
    <property type="component" value="Unassembled WGS sequence"/>
</dbReference>
<comment type="caution">
    <text evidence="1">The sequence shown here is derived from an EMBL/GenBank/DDBJ whole genome shotgun (WGS) entry which is preliminary data.</text>
</comment>
<evidence type="ECO:0000313" key="2">
    <source>
        <dbReference type="Proteomes" id="UP000552309"/>
    </source>
</evidence>
<dbReference type="EMBL" id="JAARXV010000001">
    <property type="protein sequence ID" value="MBC2140717.1"/>
    <property type="molecule type" value="Genomic_DNA"/>
</dbReference>
<protein>
    <submittedName>
        <fullName evidence="1">Uncharacterized protein</fullName>
    </submittedName>
</protein>
<name>A0AB73H3R8_LISIO</name>
<reference evidence="1 2" key="1">
    <citation type="submission" date="2020-03" db="EMBL/GenBank/DDBJ databases">
        <title>Soil Listeria distribution.</title>
        <authorList>
            <person name="Liao J."/>
            <person name="Wiedmann M."/>
        </authorList>
    </citation>
    <scope>NUCLEOTIDE SEQUENCE [LARGE SCALE GENOMIC DNA]</scope>
    <source>
        <strain evidence="1 2">FSL L7-0297</strain>
    </source>
</reference>
<organism evidence="1 2">
    <name type="scientific">Listeria innocua</name>
    <dbReference type="NCBI Taxonomy" id="1642"/>
    <lineage>
        <taxon>Bacteria</taxon>
        <taxon>Bacillati</taxon>
        <taxon>Bacillota</taxon>
        <taxon>Bacilli</taxon>
        <taxon>Bacillales</taxon>
        <taxon>Listeriaceae</taxon>
        <taxon>Listeria</taxon>
    </lineage>
</organism>
<sequence>MEETIITLNDVEAAVRKLIVKVCEQPETSNNSATLVAIAELKKTLLIDRDEAHF</sequence>
<dbReference type="RefSeq" id="WP_185542798.1">
    <property type="nucleotide sequence ID" value="NZ_JAARXV010000001.1"/>
</dbReference>
<proteinExistence type="predicted"/>